<protein>
    <recommendedName>
        <fullName evidence="4">Zinc-finger domain-containing protein</fullName>
    </recommendedName>
</protein>
<reference evidence="2 3" key="1">
    <citation type="submission" date="2018-06" db="EMBL/GenBank/DDBJ databases">
        <title>Freshwater and sediment microbial communities from various areas in North America, analyzing microbe dynamics in response to fracking.</title>
        <authorList>
            <person name="Lamendella R."/>
        </authorList>
    </citation>
    <scope>NUCLEOTIDE SEQUENCE [LARGE SCALE GENOMIC DNA]</scope>
    <source>
        <strain evidence="2 3">97B</strain>
    </source>
</reference>
<evidence type="ECO:0008006" key="4">
    <source>
        <dbReference type="Google" id="ProtNLM"/>
    </source>
</evidence>
<gene>
    <name evidence="2" type="ORF">DET59_12314</name>
</gene>
<dbReference type="AlphaFoldDB" id="A0A366EFT6"/>
<dbReference type="RefSeq" id="WP_113971080.1">
    <property type="nucleotide sequence ID" value="NZ_QNRJ01000023.1"/>
</dbReference>
<sequence length="148" mass="17260">MSHIALEEWKNYARDEMDDHKRTEYEEHLYSCDQCMSLYMEAVEAAQDELPSIEGPSLYTEQVMERIPVERDPVMKPGKRPWYEEKVFHYVLATAMTLILMASGIFGELTKITTDFEKNQQPSFTENILNKTTALLDSVEEIEEQEAE</sequence>
<evidence type="ECO:0000256" key="1">
    <source>
        <dbReference type="SAM" id="Phobius"/>
    </source>
</evidence>
<name>A0A366EFT6_9BACI</name>
<feature type="transmembrane region" description="Helical" evidence="1">
    <location>
        <begin position="87"/>
        <end position="106"/>
    </location>
</feature>
<evidence type="ECO:0000313" key="2">
    <source>
        <dbReference type="EMBL" id="RBP00886.1"/>
    </source>
</evidence>
<dbReference type="EMBL" id="QNRJ01000023">
    <property type="protein sequence ID" value="RBP00886.1"/>
    <property type="molecule type" value="Genomic_DNA"/>
</dbReference>
<organism evidence="2 3">
    <name type="scientific">Rossellomorea aquimaris</name>
    <dbReference type="NCBI Taxonomy" id="189382"/>
    <lineage>
        <taxon>Bacteria</taxon>
        <taxon>Bacillati</taxon>
        <taxon>Bacillota</taxon>
        <taxon>Bacilli</taxon>
        <taxon>Bacillales</taxon>
        <taxon>Bacillaceae</taxon>
        <taxon>Rossellomorea</taxon>
    </lineage>
</organism>
<proteinExistence type="predicted"/>
<dbReference type="Proteomes" id="UP000252118">
    <property type="component" value="Unassembled WGS sequence"/>
</dbReference>
<evidence type="ECO:0000313" key="3">
    <source>
        <dbReference type="Proteomes" id="UP000252118"/>
    </source>
</evidence>
<accession>A0A366EFT6</accession>
<keyword evidence="1" id="KW-0472">Membrane</keyword>
<comment type="caution">
    <text evidence="2">The sequence shown here is derived from an EMBL/GenBank/DDBJ whole genome shotgun (WGS) entry which is preliminary data.</text>
</comment>
<dbReference type="OrthoDB" id="1955013at2"/>
<keyword evidence="1" id="KW-1133">Transmembrane helix</keyword>
<keyword evidence="1" id="KW-0812">Transmembrane</keyword>